<dbReference type="Pfam" id="PF24173">
    <property type="entry name" value="TPR_TTI1_N"/>
    <property type="match status" value="1"/>
</dbReference>
<dbReference type="InterPro" id="IPR049362">
    <property type="entry name" value="TTI1_rpt"/>
</dbReference>
<dbReference type="InterPro" id="IPR016024">
    <property type="entry name" value="ARM-type_fold"/>
</dbReference>
<dbReference type="FunCoup" id="S8EL28">
    <property type="interactions" value="541"/>
</dbReference>
<evidence type="ECO:0000259" key="2">
    <source>
        <dbReference type="Pfam" id="PF24173"/>
    </source>
</evidence>
<dbReference type="Pfam" id="PF24181">
    <property type="entry name" value="TPR_TTI1_C"/>
    <property type="match status" value="1"/>
</dbReference>
<name>S8EL28_FOMSC</name>
<feature type="compositionally biased region" description="Pro residues" evidence="1">
    <location>
        <begin position="967"/>
        <end position="980"/>
    </location>
</feature>
<dbReference type="EMBL" id="KE504128">
    <property type="protein sequence ID" value="EPT04039.1"/>
    <property type="molecule type" value="Genomic_DNA"/>
</dbReference>
<dbReference type="InterPro" id="IPR011989">
    <property type="entry name" value="ARM-like"/>
</dbReference>
<dbReference type="InterPro" id="IPR057567">
    <property type="entry name" value="TPR_TTI1_C"/>
</dbReference>
<dbReference type="Proteomes" id="UP000015241">
    <property type="component" value="Unassembled WGS sequence"/>
</dbReference>
<keyword evidence="5" id="KW-1185">Reference proteome</keyword>
<evidence type="ECO:0000256" key="1">
    <source>
        <dbReference type="SAM" id="MobiDB-lite"/>
    </source>
</evidence>
<dbReference type="InterPro" id="IPR052587">
    <property type="entry name" value="TELO2-interacting_protein_1"/>
</dbReference>
<dbReference type="InterPro" id="IPR057566">
    <property type="entry name" value="TPR_TTI1_N"/>
</dbReference>
<feature type="compositionally biased region" description="Basic and acidic residues" evidence="1">
    <location>
        <begin position="934"/>
        <end position="948"/>
    </location>
</feature>
<protein>
    <submittedName>
        <fullName evidence="4">Uncharacterized protein</fullName>
    </submittedName>
</protein>
<evidence type="ECO:0000313" key="4">
    <source>
        <dbReference type="EMBL" id="EPT04039.1"/>
    </source>
</evidence>
<dbReference type="eggNOG" id="KOG4524">
    <property type="taxonomic scope" value="Eukaryota"/>
</dbReference>
<organism evidence="4 5">
    <name type="scientific">Fomitopsis schrenkii</name>
    <name type="common">Brown rot fungus</name>
    <dbReference type="NCBI Taxonomy" id="2126942"/>
    <lineage>
        <taxon>Eukaryota</taxon>
        <taxon>Fungi</taxon>
        <taxon>Dikarya</taxon>
        <taxon>Basidiomycota</taxon>
        <taxon>Agaricomycotina</taxon>
        <taxon>Agaricomycetes</taxon>
        <taxon>Polyporales</taxon>
        <taxon>Fomitopsis</taxon>
    </lineage>
</organism>
<evidence type="ECO:0000259" key="3">
    <source>
        <dbReference type="Pfam" id="PF24181"/>
    </source>
</evidence>
<sequence>MASAEILVRHVIAVTLCPVALQTRQSRHVEAERDGDESLQSECDLDPDWHSPYVAILIGLGQLPREGSRASMPALQNDDASQATFKALKGVCVPLMANSQLTATSIPLVSKLLSELVAMLHRVQEAGAVLRPSVVSYAFFPLSTIMRRNALSSIPDQILEKIFVALNHLCESWWWDIDETTWEQIFMLCGAVLGGIDSKGKGKVRDDETKEAATRCLYTIVRERSPDEDPIGVVVPPRCQRIFAKFRSHAGIKTFIPVLGQTVNSLLQTAESPHLPLQRVSLELLRVLVEAYLPEDFVPSILPGLVSAASKIALGTGSHKGWTNGDVVSVALGVMQVAIVKSVGDDVCVRHGAVRSLDTLEDLLAQADIPDVGGSSTSGSTPSPYSTARTASWLRGTAAQLHIAMNALMPLVNHPNPSAALALGTFAEAVLSATMLTVPQSQGLLLTFLLSLSGSSYGNVADTAGGALRRLLLLTSDARHSLLQTLLHISKDSLASLPRLIVTQSDSKVEHMASLVESVCKLAMPQGPERHSINIISAGVSKLLGPTGGVEKWGWSLLSVLQFGDTPITVTLTNGAQQLLDTSDAATSVPFPTLVLSNVVSRTAHAALERMFRAMGAAAGDDGLFAAEWFLGVGQNGRGPSAVAALWCACRLLEGAGGVTLDLSVSLARPPMCTRSKRVEKLARGIAKSVAESWTDIDDEDALENLDTKPPDTEDDSLLVEHVKGLLTIRPTADSNPSQPTARPRPKDQTFLHKALSLQLLSITAGILEARFSSLLLHTLYPILHSVVSDSPLVSTTGTATLNFVAAITSYASAANMLLSNFDYALDAVSRRLSRRWLDVDATKVLVALVRLVGRDVVQKAGDVVEECFDRLDEYHGYEVVVDGLIEVLSEVVKVVEEEEDHQTHTDSRPPQPPASNDDTKTQAFLDWFSHRHDEAEEEHESARDSSYPREAWGKAPDADGQQEPTEPVPDPTAEPPPTPSQALTKQIVSRSLYFLTHGAPTIRARILLVLSSAVPVLPETALLPSIHHAWPFILNRLADQEPFVVSAAAVLIESLAVHVGDFMHRRIWDDIWPRFRRMLEKLRIADADSALARRGPGAVGTESAYTVSHRLYRSMLKTMTAAVVSVQGQDAALWDVIVLFRRFLHRQAHEELQACAGELYTAIAYSNEDAVWLALSATQGRLDTSMGFLLQPQWDVHENVYSILGGDE</sequence>
<feature type="domain" description="TTI1 N-terminal TPR" evidence="2">
    <location>
        <begin position="85"/>
        <end position="454"/>
    </location>
</feature>
<dbReference type="InParanoid" id="S8EL28"/>
<reference evidence="4 5" key="1">
    <citation type="journal article" date="2012" name="Science">
        <title>The Paleozoic origin of enzymatic lignin decomposition reconstructed from 31 fungal genomes.</title>
        <authorList>
            <person name="Floudas D."/>
            <person name="Binder M."/>
            <person name="Riley R."/>
            <person name="Barry K."/>
            <person name="Blanchette R.A."/>
            <person name="Henrissat B."/>
            <person name="Martinez A.T."/>
            <person name="Otillar R."/>
            <person name="Spatafora J.W."/>
            <person name="Yadav J.S."/>
            <person name="Aerts A."/>
            <person name="Benoit I."/>
            <person name="Boyd A."/>
            <person name="Carlson A."/>
            <person name="Copeland A."/>
            <person name="Coutinho P.M."/>
            <person name="de Vries R.P."/>
            <person name="Ferreira P."/>
            <person name="Findley K."/>
            <person name="Foster B."/>
            <person name="Gaskell J."/>
            <person name="Glotzer D."/>
            <person name="Gorecki P."/>
            <person name="Heitman J."/>
            <person name="Hesse C."/>
            <person name="Hori C."/>
            <person name="Igarashi K."/>
            <person name="Jurgens J.A."/>
            <person name="Kallen N."/>
            <person name="Kersten P."/>
            <person name="Kohler A."/>
            <person name="Kuees U."/>
            <person name="Kumar T.K.A."/>
            <person name="Kuo A."/>
            <person name="LaButti K."/>
            <person name="Larrondo L.F."/>
            <person name="Lindquist E."/>
            <person name="Ling A."/>
            <person name="Lombard V."/>
            <person name="Lucas S."/>
            <person name="Lundell T."/>
            <person name="Martin R."/>
            <person name="McLaughlin D.J."/>
            <person name="Morgenstern I."/>
            <person name="Morin E."/>
            <person name="Murat C."/>
            <person name="Nagy L.G."/>
            <person name="Nolan M."/>
            <person name="Ohm R.A."/>
            <person name="Patyshakuliyeva A."/>
            <person name="Rokas A."/>
            <person name="Ruiz-Duenas F.J."/>
            <person name="Sabat G."/>
            <person name="Salamov A."/>
            <person name="Samejima M."/>
            <person name="Schmutz J."/>
            <person name="Slot J.C."/>
            <person name="St John F."/>
            <person name="Stenlid J."/>
            <person name="Sun H."/>
            <person name="Sun S."/>
            <person name="Syed K."/>
            <person name="Tsang A."/>
            <person name="Wiebenga A."/>
            <person name="Young D."/>
            <person name="Pisabarro A."/>
            <person name="Eastwood D.C."/>
            <person name="Martin F."/>
            <person name="Cullen D."/>
            <person name="Grigoriev I.V."/>
            <person name="Hibbett D.S."/>
        </authorList>
    </citation>
    <scope>NUCLEOTIDE SEQUENCE</scope>
    <source>
        <strain evidence="5">FP-58527</strain>
    </source>
</reference>
<dbReference type="Pfam" id="PF21547">
    <property type="entry name" value="TTI1"/>
    <property type="match status" value="1"/>
</dbReference>
<dbReference type="Gene3D" id="1.25.10.10">
    <property type="entry name" value="Leucine-rich Repeat Variant"/>
    <property type="match status" value="2"/>
</dbReference>
<dbReference type="PANTHER" id="PTHR18460:SF3">
    <property type="entry name" value="TELO2-INTERACTING PROTEIN 1 HOMOLOG"/>
    <property type="match status" value="1"/>
</dbReference>
<feature type="region of interest" description="Disordered" evidence="1">
    <location>
        <begin position="897"/>
        <end position="920"/>
    </location>
</feature>
<accession>S8EL28</accession>
<feature type="region of interest" description="Disordered" evidence="1">
    <location>
        <begin position="934"/>
        <end position="983"/>
    </location>
</feature>
<dbReference type="HOGENOM" id="CLU_004955_0_0_1"/>
<dbReference type="PANTHER" id="PTHR18460">
    <property type="entry name" value="TEL2 INTERACTING PROTEIN 1 TTI1 FAMILY MEMBER"/>
    <property type="match status" value="1"/>
</dbReference>
<gene>
    <name evidence="4" type="ORF">FOMPIDRAFT_98740</name>
</gene>
<dbReference type="STRING" id="743788.S8EL28"/>
<dbReference type="SUPFAM" id="SSF48371">
    <property type="entry name" value="ARM repeat"/>
    <property type="match status" value="1"/>
</dbReference>
<dbReference type="OrthoDB" id="49511at2759"/>
<evidence type="ECO:0000313" key="5">
    <source>
        <dbReference type="Proteomes" id="UP000015241"/>
    </source>
</evidence>
<proteinExistence type="predicted"/>
<dbReference type="GO" id="GO:0005737">
    <property type="term" value="C:cytoplasm"/>
    <property type="evidence" value="ECO:0007669"/>
    <property type="project" value="TreeGrafter"/>
</dbReference>
<feature type="domain" description="TTI1 C-terminal TPR" evidence="3">
    <location>
        <begin position="888"/>
        <end position="1173"/>
    </location>
</feature>
<dbReference type="AlphaFoldDB" id="S8EL28"/>